<reference evidence="3 4" key="1">
    <citation type="submission" date="2016-11" db="EMBL/GenBank/DDBJ databases">
        <authorList>
            <person name="Jaros S."/>
            <person name="Januszkiewicz K."/>
            <person name="Wedrychowicz H."/>
        </authorList>
    </citation>
    <scope>NUCLEOTIDE SEQUENCE [LARGE SCALE GENOMIC DNA]</scope>
    <source>
        <strain evidence="3 4">DSM 14501</strain>
    </source>
</reference>
<organism evidence="3 4">
    <name type="scientific">Caminicella sporogenes DSM 14501</name>
    <dbReference type="NCBI Taxonomy" id="1121266"/>
    <lineage>
        <taxon>Bacteria</taxon>
        <taxon>Bacillati</taxon>
        <taxon>Bacillota</taxon>
        <taxon>Clostridia</taxon>
        <taxon>Peptostreptococcales</taxon>
        <taxon>Caminicellaceae</taxon>
        <taxon>Caminicella</taxon>
    </lineage>
</organism>
<dbReference type="CDD" id="cd06223">
    <property type="entry name" value="PRTases_typeI"/>
    <property type="match status" value="1"/>
</dbReference>
<dbReference type="EMBL" id="FRAJ01000010">
    <property type="protein sequence ID" value="SHK13917.1"/>
    <property type="molecule type" value="Genomic_DNA"/>
</dbReference>
<dbReference type="Proteomes" id="UP000184082">
    <property type="component" value="Unassembled WGS sequence"/>
</dbReference>
<dbReference type="InterPro" id="IPR000836">
    <property type="entry name" value="PRTase_dom"/>
</dbReference>
<evidence type="ECO:0000313" key="4">
    <source>
        <dbReference type="Proteomes" id="UP000184082"/>
    </source>
</evidence>
<evidence type="ECO:0000256" key="1">
    <source>
        <dbReference type="ARBA" id="ARBA00008007"/>
    </source>
</evidence>
<dbReference type="STRING" id="1121266.SAMN02745883_01350"/>
<dbReference type="InterPro" id="IPR029057">
    <property type="entry name" value="PRTase-like"/>
</dbReference>
<dbReference type="PANTHER" id="PTHR47505:SF1">
    <property type="entry name" value="DNA UTILIZATION PROTEIN YHGH"/>
    <property type="match status" value="1"/>
</dbReference>
<proteinExistence type="inferred from homology"/>
<keyword evidence="4" id="KW-1185">Reference proteome</keyword>
<evidence type="ECO:0000313" key="3">
    <source>
        <dbReference type="EMBL" id="SHK13917.1"/>
    </source>
</evidence>
<name>A0A1M6Q1B7_9FIRM</name>
<feature type="domain" description="Double zinc ribbon" evidence="2">
    <location>
        <begin position="13"/>
        <end position="75"/>
    </location>
</feature>
<sequence length="247" mass="29214">MRKNIIFEYIDIFLNFIFPRNIYCILCNRPIDRDRKYSLCDRCFKNIRFIRGKTCTKCGKPLNEFYMYDNCPECMNNEFYFTKAVSCVEYDDISKKIIYELKYNKKRYISYHMAEIMADKFKESFSQNIDVIMPVPLHKSRERERTFNQAYLISKYLARMIDKSVDNKSLVRVKNTKIQNKLTKEERKSNLEKAFKVVNALNVDGKIILLVDDIFTTGLTADRCSRVLIESGALKVYVLTFATGRNT</sequence>
<comment type="similarity">
    <text evidence="1">Belongs to the ComF/GntX family.</text>
</comment>
<dbReference type="Pfam" id="PF18912">
    <property type="entry name" value="DZR_2"/>
    <property type="match status" value="1"/>
</dbReference>
<dbReference type="RefSeq" id="WP_072966864.1">
    <property type="nucleotide sequence ID" value="NZ_FRAJ01000010.1"/>
</dbReference>
<gene>
    <name evidence="3" type="ORF">SAMN02745883_01350</name>
</gene>
<dbReference type="InterPro" id="IPR044005">
    <property type="entry name" value="DZR_2"/>
</dbReference>
<dbReference type="Gene3D" id="3.40.50.2020">
    <property type="match status" value="1"/>
</dbReference>
<dbReference type="AlphaFoldDB" id="A0A1M6Q1B7"/>
<protein>
    <submittedName>
        <fullName evidence="3">ComF family protein</fullName>
    </submittedName>
</protein>
<evidence type="ECO:0000259" key="2">
    <source>
        <dbReference type="Pfam" id="PF18912"/>
    </source>
</evidence>
<dbReference type="PANTHER" id="PTHR47505">
    <property type="entry name" value="DNA UTILIZATION PROTEIN YHGH"/>
    <property type="match status" value="1"/>
</dbReference>
<dbReference type="InterPro" id="IPR051910">
    <property type="entry name" value="ComF/GntX_DNA_util-trans"/>
</dbReference>
<accession>A0A1M6Q1B7</accession>
<dbReference type="SUPFAM" id="SSF53271">
    <property type="entry name" value="PRTase-like"/>
    <property type="match status" value="1"/>
</dbReference>